<dbReference type="AlphaFoldDB" id="A0A9D2MME4"/>
<reference evidence="2" key="1">
    <citation type="journal article" date="2021" name="PeerJ">
        <title>Extensive microbial diversity within the chicken gut microbiome revealed by metagenomics and culture.</title>
        <authorList>
            <person name="Gilroy R."/>
            <person name="Ravi A."/>
            <person name="Getino M."/>
            <person name="Pursley I."/>
            <person name="Horton D.L."/>
            <person name="Alikhan N.F."/>
            <person name="Baker D."/>
            <person name="Gharbi K."/>
            <person name="Hall N."/>
            <person name="Watson M."/>
            <person name="Adriaenssens E.M."/>
            <person name="Foster-Nyarko E."/>
            <person name="Jarju S."/>
            <person name="Secka A."/>
            <person name="Antonio M."/>
            <person name="Oren A."/>
            <person name="Chaudhuri R.R."/>
            <person name="La Ragione R."/>
            <person name="Hildebrand F."/>
            <person name="Pallen M.J."/>
        </authorList>
    </citation>
    <scope>NUCLEOTIDE SEQUENCE</scope>
    <source>
        <strain evidence="2">CHK192-8294</strain>
    </source>
</reference>
<sequence length="160" mass="17490">MKKKVRSVLLLALAVVMAVGVAGCGGGTKAANMDVAEVMEAMLEKAPIEGGIELTQDDMLNFYGIQSEDVETFAANLAADGITAKEIVLVKAKDEDSAKTVESKLQSRLDARRNEFNNYLPDQYAIVEKSEVKRDGVYVRLIISPQQDELVELYNSYLNG</sequence>
<dbReference type="PROSITE" id="PS51257">
    <property type="entry name" value="PROKAR_LIPOPROTEIN"/>
    <property type="match status" value="1"/>
</dbReference>
<protein>
    <submittedName>
        <fullName evidence="2">DUF4358 domain-containing protein</fullName>
    </submittedName>
</protein>
<dbReference type="EMBL" id="DWXO01000053">
    <property type="protein sequence ID" value="HJB80413.1"/>
    <property type="molecule type" value="Genomic_DNA"/>
</dbReference>
<keyword evidence="1" id="KW-0732">Signal</keyword>
<dbReference type="Proteomes" id="UP000823921">
    <property type="component" value="Unassembled WGS sequence"/>
</dbReference>
<evidence type="ECO:0000313" key="2">
    <source>
        <dbReference type="EMBL" id="HJB80413.1"/>
    </source>
</evidence>
<feature type="chain" id="PRO_5038503529" evidence="1">
    <location>
        <begin position="23"/>
        <end position="160"/>
    </location>
</feature>
<evidence type="ECO:0000256" key="1">
    <source>
        <dbReference type="SAM" id="SignalP"/>
    </source>
</evidence>
<dbReference type="Pfam" id="PF14270">
    <property type="entry name" value="DUF4358"/>
    <property type="match status" value="1"/>
</dbReference>
<organism evidence="2 3">
    <name type="scientific">Candidatus Flavonifractor intestinigallinarum</name>
    <dbReference type="NCBI Taxonomy" id="2838586"/>
    <lineage>
        <taxon>Bacteria</taxon>
        <taxon>Bacillati</taxon>
        <taxon>Bacillota</taxon>
        <taxon>Clostridia</taxon>
        <taxon>Eubacteriales</taxon>
        <taxon>Oscillospiraceae</taxon>
        <taxon>Flavonifractor</taxon>
    </lineage>
</organism>
<name>A0A9D2MME4_9FIRM</name>
<evidence type="ECO:0000313" key="3">
    <source>
        <dbReference type="Proteomes" id="UP000823921"/>
    </source>
</evidence>
<comment type="caution">
    <text evidence="2">The sequence shown here is derived from an EMBL/GenBank/DDBJ whole genome shotgun (WGS) entry which is preliminary data.</text>
</comment>
<feature type="signal peptide" evidence="1">
    <location>
        <begin position="1"/>
        <end position="22"/>
    </location>
</feature>
<gene>
    <name evidence="2" type="ORF">H9712_05470</name>
</gene>
<proteinExistence type="predicted"/>
<accession>A0A9D2MME4</accession>
<dbReference type="InterPro" id="IPR025648">
    <property type="entry name" value="DUF4358"/>
</dbReference>
<reference evidence="2" key="2">
    <citation type="submission" date="2021-04" db="EMBL/GenBank/DDBJ databases">
        <authorList>
            <person name="Gilroy R."/>
        </authorList>
    </citation>
    <scope>NUCLEOTIDE SEQUENCE</scope>
    <source>
        <strain evidence="2">CHK192-8294</strain>
    </source>
</reference>